<dbReference type="EMBL" id="CAKJVE010000004">
    <property type="protein sequence ID" value="CAG9708873.1"/>
    <property type="molecule type" value="Genomic_DNA"/>
</dbReference>
<evidence type="ECO:0000313" key="1">
    <source>
        <dbReference type="EMBL" id="CAG9702297.1"/>
    </source>
</evidence>
<comment type="caution">
    <text evidence="2">The sequence shown here is derived from an EMBL/GenBank/DDBJ whole genome shotgun (WGS) entry which is preliminary data.</text>
</comment>
<evidence type="ECO:0000313" key="2">
    <source>
        <dbReference type="EMBL" id="CAG9708873.1"/>
    </source>
</evidence>
<evidence type="ECO:0000313" key="3">
    <source>
        <dbReference type="Proteomes" id="UP000789738"/>
    </source>
</evidence>
<protein>
    <submittedName>
        <fullName evidence="2">Uncharacterized protein</fullName>
    </submittedName>
</protein>
<accession>A0AA86JHQ9</accession>
<reference evidence="2" key="1">
    <citation type="submission" date="2021-10" db="EMBL/GenBank/DDBJ databases">
        <authorList>
            <person name="Mesa V."/>
        </authorList>
    </citation>
    <scope>NUCLEOTIDE SEQUENCE</scope>
    <source>
        <strain evidence="2">CC3_PB</strain>
    </source>
</reference>
<dbReference type="EMBL" id="CAKJVE010000002">
    <property type="protein sequence ID" value="CAG9702297.1"/>
    <property type="molecule type" value="Genomic_DNA"/>
</dbReference>
<gene>
    <name evidence="1" type="ORF">CNEO_20037</name>
    <name evidence="2" type="ORF">CNEO_43872</name>
</gene>
<proteinExistence type="predicted"/>
<dbReference type="RefSeq" id="WP_210888683.1">
    <property type="nucleotide sequence ID" value="NZ_CAKJVE010000002.1"/>
</dbReference>
<dbReference type="AlphaFoldDB" id="A0AA86JHQ9"/>
<dbReference type="Proteomes" id="UP000789738">
    <property type="component" value="Unassembled WGS sequence"/>
</dbReference>
<sequence length="54" mass="6000">MVSFLKDNSNKSSKIENLAYSFSSNKYLNKSLSSIGIQTDSAGKIDIDEKKIKI</sequence>
<organism evidence="2 3">
    <name type="scientific">Clostridium neonatale</name>
    <dbReference type="NCBI Taxonomy" id="137838"/>
    <lineage>
        <taxon>Bacteria</taxon>
        <taxon>Bacillati</taxon>
        <taxon>Bacillota</taxon>
        <taxon>Clostridia</taxon>
        <taxon>Eubacteriales</taxon>
        <taxon>Clostridiaceae</taxon>
        <taxon>Clostridium</taxon>
    </lineage>
</organism>
<name>A0AA86JHQ9_9CLOT</name>